<protein>
    <submittedName>
        <fullName evidence="1">Uncharacterized protein</fullName>
    </submittedName>
</protein>
<sequence>MEPWQVINSQGNGPYAVKTQLGWVVNGPLSSCPTTEEPGTRSATVNRISMENLKDMLVRQYNQDFPEKENEEKREMSCEDRRFMDLATSSAVLKNRHYHLPLPFRDKDVVMPNNHEMAVQRTVNLARRFKKDSAYAAEYKAFMDNVLAKGYTERVPQEQLHRNDGHRGTYHITGSTTNGKTNSELCLTVPRHIEADPLMQNFSKVLIWLARFWASYLGSVRNG</sequence>
<dbReference type="EMBL" id="JAINUG010000778">
    <property type="protein sequence ID" value="KAJ8362073.1"/>
    <property type="molecule type" value="Genomic_DNA"/>
</dbReference>
<evidence type="ECO:0000313" key="2">
    <source>
        <dbReference type="Proteomes" id="UP001221898"/>
    </source>
</evidence>
<gene>
    <name evidence="1" type="ORF">AAFF_G00398230</name>
</gene>
<comment type="caution">
    <text evidence="1">The sequence shown here is derived from an EMBL/GenBank/DDBJ whole genome shotgun (WGS) entry which is preliminary data.</text>
</comment>
<dbReference type="PANTHER" id="PTHR47331:SF3">
    <property type="match status" value="1"/>
</dbReference>
<name>A0AAD7VYS9_9TELE</name>
<proteinExistence type="predicted"/>
<dbReference type="Proteomes" id="UP001221898">
    <property type="component" value="Unassembled WGS sequence"/>
</dbReference>
<keyword evidence="2" id="KW-1185">Reference proteome</keyword>
<accession>A0AAD7VYS9</accession>
<reference evidence="1" key="1">
    <citation type="journal article" date="2023" name="Science">
        <title>Genome structures resolve the early diversification of teleost fishes.</title>
        <authorList>
            <person name="Parey E."/>
            <person name="Louis A."/>
            <person name="Montfort J."/>
            <person name="Bouchez O."/>
            <person name="Roques C."/>
            <person name="Iampietro C."/>
            <person name="Lluch J."/>
            <person name="Castinel A."/>
            <person name="Donnadieu C."/>
            <person name="Desvignes T."/>
            <person name="Floi Bucao C."/>
            <person name="Jouanno E."/>
            <person name="Wen M."/>
            <person name="Mejri S."/>
            <person name="Dirks R."/>
            <person name="Jansen H."/>
            <person name="Henkel C."/>
            <person name="Chen W.J."/>
            <person name="Zahm M."/>
            <person name="Cabau C."/>
            <person name="Klopp C."/>
            <person name="Thompson A.W."/>
            <person name="Robinson-Rechavi M."/>
            <person name="Braasch I."/>
            <person name="Lecointre G."/>
            <person name="Bobe J."/>
            <person name="Postlethwait J.H."/>
            <person name="Berthelot C."/>
            <person name="Roest Crollius H."/>
            <person name="Guiguen Y."/>
        </authorList>
    </citation>
    <scope>NUCLEOTIDE SEQUENCE</scope>
    <source>
        <strain evidence="1">NC1722</strain>
    </source>
</reference>
<organism evidence="1 2">
    <name type="scientific">Aldrovandia affinis</name>
    <dbReference type="NCBI Taxonomy" id="143900"/>
    <lineage>
        <taxon>Eukaryota</taxon>
        <taxon>Metazoa</taxon>
        <taxon>Chordata</taxon>
        <taxon>Craniata</taxon>
        <taxon>Vertebrata</taxon>
        <taxon>Euteleostomi</taxon>
        <taxon>Actinopterygii</taxon>
        <taxon>Neopterygii</taxon>
        <taxon>Teleostei</taxon>
        <taxon>Notacanthiformes</taxon>
        <taxon>Halosauridae</taxon>
        <taxon>Aldrovandia</taxon>
    </lineage>
</organism>
<dbReference type="AlphaFoldDB" id="A0AAD7VYS9"/>
<dbReference type="PANTHER" id="PTHR47331">
    <property type="entry name" value="PHD-TYPE DOMAIN-CONTAINING PROTEIN"/>
    <property type="match status" value="1"/>
</dbReference>
<evidence type="ECO:0000313" key="1">
    <source>
        <dbReference type="EMBL" id="KAJ8362073.1"/>
    </source>
</evidence>